<proteinExistence type="predicted"/>
<dbReference type="PROSITE" id="PS50405">
    <property type="entry name" value="GST_CTER"/>
    <property type="match status" value="1"/>
</dbReference>
<dbReference type="EMBL" id="JACHLK010000003">
    <property type="protein sequence ID" value="MBB6559153.1"/>
    <property type="molecule type" value="Genomic_DNA"/>
</dbReference>
<dbReference type="Pfam" id="PF02798">
    <property type="entry name" value="GST_N"/>
    <property type="match status" value="1"/>
</dbReference>
<keyword evidence="4" id="KW-1185">Reference proteome</keyword>
<name>A0A7X0U8N4_9BURK</name>
<reference evidence="3 4" key="1">
    <citation type="submission" date="2020-08" db="EMBL/GenBank/DDBJ databases">
        <title>Functional genomics of gut bacteria from endangered species of beetles.</title>
        <authorList>
            <person name="Carlos-Shanley C."/>
        </authorList>
    </citation>
    <scope>NUCLEOTIDE SEQUENCE [LARGE SCALE GENOMIC DNA]</scope>
    <source>
        <strain evidence="3 4">S00198</strain>
    </source>
</reference>
<gene>
    <name evidence="3" type="ORF">HNP48_001820</name>
</gene>
<evidence type="ECO:0000259" key="1">
    <source>
        <dbReference type="PROSITE" id="PS50404"/>
    </source>
</evidence>
<dbReference type="PROSITE" id="PS50404">
    <property type="entry name" value="GST_NTER"/>
    <property type="match status" value="1"/>
</dbReference>
<dbReference type="InterPro" id="IPR010987">
    <property type="entry name" value="Glutathione-S-Trfase_C-like"/>
</dbReference>
<dbReference type="SUPFAM" id="SSF52833">
    <property type="entry name" value="Thioredoxin-like"/>
    <property type="match status" value="1"/>
</dbReference>
<feature type="domain" description="GST C-terminal" evidence="2">
    <location>
        <begin position="88"/>
        <end position="203"/>
    </location>
</feature>
<dbReference type="InterPro" id="IPR036282">
    <property type="entry name" value="Glutathione-S-Trfase_C_sf"/>
</dbReference>
<dbReference type="RefSeq" id="WP_184856591.1">
    <property type="nucleotide sequence ID" value="NZ_JACHLK010000003.1"/>
</dbReference>
<dbReference type="AlphaFoldDB" id="A0A7X0U8N4"/>
<dbReference type="PANTHER" id="PTHR44051:SF8">
    <property type="entry name" value="GLUTATHIONE S-TRANSFERASE GSTA"/>
    <property type="match status" value="1"/>
</dbReference>
<dbReference type="Pfam" id="PF13410">
    <property type="entry name" value="GST_C_2"/>
    <property type="match status" value="1"/>
</dbReference>
<dbReference type="GO" id="GO:0016491">
    <property type="term" value="F:oxidoreductase activity"/>
    <property type="evidence" value="ECO:0007669"/>
    <property type="project" value="UniProtKB-KW"/>
</dbReference>
<dbReference type="Gene3D" id="1.20.1050.10">
    <property type="match status" value="1"/>
</dbReference>
<protein>
    <submittedName>
        <fullName evidence="3">GST-like protein</fullName>
        <ecNumber evidence="3">1.8.4.-</ecNumber>
    </submittedName>
</protein>
<dbReference type="Gene3D" id="3.40.30.10">
    <property type="entry name" value="Glutaredoxin"/>
    <property type="match status" value="1"/>
</dbReference>
<comment type="caution">
    <text evidence="3">The sequence shown here is derived from an EMBL/GenBank/DDBJ whole genome shotgun (WGS) entry which is preliminary data.</text>
</comment>
<dbReference type="SFLD" id="SFLDG01150">
    <property type="entry name" value="Main.1:_Beta-like"/>
    <property type="match status" value="1"/>
</dbReference>
<dbReference type="EC" id="1.8.4.-" evidence="3"/>
<accession>A0A7X0U8N4</accession>
<dbReference type="InterPro" id="IPR004045">
    <property type="entry name" value="Glutathione_S-Trfase_N"/>
</dbReference>
<evidence type="ECO:0000313" key="3">
    <source>
        <dbReference type="EMBL" id="MBB6559153.1"/>
    </source>
</evidence>
<dbReference type="InterPro" id="IPR040079">
    <property type="entry name" value="Glutathione_S-Trfase"/>
</dbReference>
<dbReference type="SFLD" id="SFLDG00358">
    <property type="entry name" value="Main_(cytGST)"/>
    <property type="match status" value="1"/>
</dbReference>
<evidence type="ECO:0000259" key="2">
    <source>
        <dbReference type="PROSITE" id="PS50405"/>
    </source>
</evidence>
<dbReference type="SUPFAM" id="SSF47616">
    <property type="entry name" value="GST C-terminal domain-like"/>
    <property type="match status" value="1"/>
</dbReference>
<evidence type="ECO:0000313" key="4">
    <source>
        <dbReference type="Proteomes" id="UP000575083"/>
    </source>
</evidence>
<feature type="domain" description="GST N-terminal" evidence="1">
    <location>
        <begin position="1"/>
        <end position="81"/>
    </location>
</feature>
<dbReference type="PANTHER" id="PTHR44051">
    <property type="entry name" value="GLUTATHIONE S-TRANSFERASE-RELATED"/>
    <property type="match status" value="1"/>
</dbReference>
<organism evidence="3 4">
    <name type="scientific">Acidovorax soli</name>
    <dbReference type="NCBI Taxonomy" id="592050"/>
    <lineage>
        <taxon>Bacteria</taxon>
        <taxon>Pseudomonadati</taxon>
        <taxon>Pseudomonadota</taxon>
        <taxon>Betaproteobacteria</taxon>
        <taxon>Burkholderiales</taxon>
        <taxon>Comamonadaceae</taxon>
        <taxon>Acidovorax</taxon>
    </lineage>
</organism>
<dbReference type="SFLD" id="SFLDS00019">
    <property type="entry name" value="Glutathione_Transferase_(cytos"/>
    <property type="match status" value="1"/>
</dbReference>
<keyword evidence="3" id="KW-0560">Oxidoreductase</keyword>
<sequence>MSIVLYWHPMSSATPIANALVELGLPHERVTLDLQAGDQRRPEFLALNPNGKVPTVVVDGNPMFETLAIHFWLAGKYGVERGLWPQEDTPERLQAMSWATWAYVTYGAVLVRLQLSTQGDAALRSEVWADAARSGLDQLLALLDARLAAQPWMMGADFSLVDLIVGAVIGYSAYIGAPVAAHPHVQAWLARVQARPSMQLKAD</sequence>
<dbReference type="Proteomes" id="UP000575083">
    <property type="component" value="Unassembled WGS sequence"/>
</dbReference>
<dbReference type="InterPro" id="IPR036249">
    <property type="entry name" value="Thioredoxin-like_sf"/>
</dbReference>